<evidence type="ECO:0000259" key="7">
    <source>
        <dbReference type="PROSITE" id="PS50850"/>
    </source>
</evidence>
<feature type="transmembrane region" description="Helical" evidence="6">
    <location>
        <begin position="955"/>
        <end position="976"/>
    </location>
</feature>
<feature type="transmembrane region" description="Helical" evidence="6">
    <location>
        <begin position="170"/>
        <end position="188"/>
    </location>
</feature>
<feature type="transmembrane region" description="Helical" evidence="6">
    <location>
        <begin position="110"/>
        <end position="131"/>
    </location>
</feature>
<dbReference type="Pfam" id="PF00083">
    <property type="entry name" value="Sugar_tr"/>
    <property type="match status" value="3"/>
</dbReference>
<feature type="transmembrane region" description="Helical" evidence="6">
    <location>
        <begin position="143"/>
        <end position="164"/>
    </location>
</feature>
<feature type="transmembrane region" description="Helical" evidence="6">
    <location>
        <begin position="1305"/>
        <end position="1328"/>
    </location>
</feature>
<feature type="transmembrane region" description="Helical" evidence="6">
    <location>
        <begin position="433"/>
        <end position="452"/>
    </location>
</feature>
<sequence length="1397" mass="153804">MSSSGSDKYQYLAALSVNIISISYGAFCGWPSASFLELASENSPLETGPLTGKDQGWVASNICLGGLFGTFLFTWLADKIGRKQSLLWMALPNLLGWVIIPFASNPMHLIIARFIGGAAGGGCFTVIPIYIAELASDSIRGVLGVFLVLTCNAGVVLAFVLGYYFNYAQVSWIVSTLSFVYVGCFWFMPETPQHLAKVNKIEEAEHSLRYYRNIKSNPTKELSEELQLELQKLKTTEKPGAEADDDDAEATGVTWADFAEGKTRKAFLIGLGLISFNQLCGCFAMLNYTAVIFEQAGSSLPPTVAAIVVGTIQLVGTYASSILVDRLGRKILLLVSAVGIGLGQSAMGTYSYFQVLGYQVASYSWVPIAGFSFMLLLAAIGLLSLPFLVMSEIMPQKIRSTAIMMLMSVLWMISTFVIKFMPLFTETLGMHGTVFMFASLSFAAAIFIAIFVPETKGKSVEAILASLYGYKVYEGFQQRAFVSARFLEPIEAKRWSVADIGTVEMAGIFENSLLRHKTRYQLLATVIVNIITFGHGVGVGWLSPTLTKIQTPDSPLDFEVNLAEISWLGSMLGLGSLCGNLTIALLIERAGRKFCLYLMAVPYACIWILIYCASNVYFLYAARFLCGFTGGAGYVVVPIFISEVADSNIRGALTSIVMLSVDLGILAGYILSTYLAYHVVPFLAIILPVAYFIANMMLPETAPYLLKKSQLSAAENSFNYYRNQRNAIGEETSKDNFEELRTAVLAQQTRNSTPLSYKDLITKPALKGFAASIVLSTGYQFSGVFSFINYMSDIFKASGSIVDVNTATIIIGIVQIVGVYTSTIFVDIVGRRLLMLISTMGVGIGCIAFGCFTYFAESYDLSDFNWLPLVLMILICYVANIGLIGIFFLVLVELFPVKIRSLATSISVIFLSVLVFGTLKLFPLMLHYWGISITIMRFSSLFANPDCLLSSRNRYQFLVTWMVTIVTFSHGLGVGWMSPVMRDLPTDQSPLDFPVVVADISWIGSLVGIGSMLGNILAGTLMNRIGRKLVMFGIAFPYMMFWCMIYFVQSVEFLYVGRLLAGMTGGAAYVVLPTFISEIADDKIRGRLGSMILLMVNTGVLTGYIVSSSFNYFSTPPFIILLPLSYFIGNFLIPETPHHLIRKGKFEEAEKSFRFYKNIRRDDIKAESEFEDLKTRLIEMEKDKAQSFNYKDFITKPAFKGYASAFVLLFANQFSASFSVSSYLSTVFAASHTTLNLTMCTIIIGFLQIVGTYATTLLCDKFGRRILMLVSSLGSSVCLAVFGIYTHFAGIYDLTAFGWLPLVILSFYICLVNIGLVGCVFVLLLELFPAKIRSVCVSAATVLLSGIVFLALKIFPICVADWGISVTMWCCSGCTICCFFYFLFFLEETNSKSLLEG</sequence>
<name>A0ABM5J942_DRORH</name>
<feature type="domain" description="Major facilitator superfamily (MFS) profile" evidence="7">
    <location>
        <begin position="9"/>
        <end position="456"/>
    </location>
</feature>
<dbReference type="PANTHER" id="PTHR48021">
    <property type="match status" value="1"/>
</dbReference>
<accession>A0ABM5J942</accession>
<feature type="transmembrane region" description="Helical" evidence="6">
    <location>
        <begin position="617"/>
        <end position="641"/>
    </location>
</feature>
<protein>
    <recommendedName>
        <fullName evidence="7">Major facilitator superfamily (MFS) profile domain-containing protein</fullName>
    </recommendedName>
</protein>
<feature type="transmembrane region" description="Helical" evidence="6">
    <location>
        <begin position="522"/>
        <end position="542"/>
    </location>
</feature>
<dbReference type="Gene3D" id="1.20.1250.20">
    <property type="entry name" value="MFS general substrate transporter like domains"/>
    <property type="match status" value="3"/>
</dbReference>
<feature type="transmembrane region" description="Helical" evidence="6">
    <location>
        <begin position="1266"/>
        <end position="1285"/>
    </location>
</feature>
<proteinExistence type="predicted"/>
<feature type="transmembrane region" description="Helical" evidence="6">
    <location>
        <begin position="653"/>
        <end position="671"/>
    </location>
</feature>
<feature type="transmembrane region" description="Helical" evidence="6">
    <location>
        <begin position="1201"/>
        <end position="1224"/>
    </location>
</feature>
<feature type="transmembrane region" description="Helical" evidence="6">
    <location>
        <begin position="86"/>
        <end position="104"/>
    </location>
</feature>
<evidence type="ECO:0000313" key="9">
    <source>
        <dbReference type="Proteomes" id="UP001652680"/>
    </source>
</evidence>
<feature type="transmembrane region" description="Helical" evidence="6">
    <location>
        <begin position="266"/>
        <end position="291"/>
    </location>
</feature>
<feature type="transmembrane region" description="Helical" evidence="6">
    <location>
        <begin position="1112"/>
        <end position="1133"/>
    </location>
</feature>
<evidence type="ECO:0000256" key="5">
    <source>
        <dbReference type="ARBA" id="ARBA00023136"/>
    </source>
</evidence>
<dbReference type="PANTHER" id="PTHR48021:SF33">
    <property type="entry name" value="AT22075P-RELATED"/>
    <property type="match status" value="1"/>
</dbReference>
<dbReference type="RefSeq" id="XP_044315334.1">
    <property type="nucleotide sequence ID" value="XM_044459399.1"/>
</dbReference>
<evidence type="ECO:0000313" key="8">
    <source>
        <dbReference type="EnsemblMetazoa" id="XP_044315334.1"/>
    </source>
</evidence>
<feature type="domain" description="Major facilitator superfamily (MFS) profile" evidence="7">
    <location>
        <begin position="959"/>
        <end position="1390"/>
    </location>
</feature>
<evidence type="ECO:0000256" key="2">
    <source>
        <dbReference type="ARBA" id="ARBA00022475"/>
    </source>
</evidence>
<dbReference type="CDD" id="cd17358">
    <property type="entry name" value="MFS_GLUT6_8_Class3_like"/>
    <property type="match status" value="3"/>
</dbReference>
<dbReference type="PROSITE" id="PS50850">
    <property type="entry name" value="MFS"/>
    <property type="match status" value="3"/>
</dbReference>
<dbReference type="InterPro" id="IPR044775">
    <property type="entry name" value="MFS_ERD6/Tret1-like"/>
</dbReference>
<reference evidence="8" key="2">
    <citation type="submission" date="2025-05" db="UniProtKB">
        <authorList>
            <consortium name="EnsemblMetazoa"/>
        </authorList>
    </citation>
    <scope>IDENTIFICATION</scope>
</reference>
<evidence type="ECO:0000256" key="6">
    <source>
        <dbReference type="SAM" id="Phobius"/>
    </source>
</evidence>
<organism evidence="8 9">
    <name type="scientific">Drosophila rhopaloa</name>
    <name type="common">Fruit fly</name>
    <dbReference type="NCBI Taxonomy" id="1041015"/>
    <lineage>
        <taxon>Eukaryota</taxon>
        <taxon>Metazoa</taxon>
        <taxon>Ecdysozoa</taxon>
        <taxon>Arthropoda</taxon>
        <taxon>Hexapoda</taxon>
        <taxon>Insecta</taxon>
        <taxon>Pterygota</taxon>
        <taxon>Neoptera</taxon>
        <taxon>Endopterygota</taxon>
        <taxon>Diptera</taxon>
        <taxon>Brachycera</taxon>
        <taxon>Muscomorpha</taxon>
        <taxon>Ephydroidea</taxon>
        <taxon>Drosophilidae</taxon>
        <taxon>Drosophila</taxon>
        <taxon>Sophophora</taxon>
    </lineage>
</organism>
<feature type="transmembrane region" description="Helical" evidence="6">
    <location>
        <begin position="808"/>
        <end position="826"/>
    </location>
</feature>
<dbReference type="InterPro" id="IPR005828">
    <property type="entry name" value="MFS_sugar_transport-like"/>
</dbReference>
<feature type="transmembrane region" description="Helical" evidence="6">
    <location>
        <begin position="365"/>
        <end position="389"/>
    </location>
</feature>
<feature type="transmembrane region" description="Helical" evidence="6">
    <location>
        <begin position="677"/>
        <end position="698"/>
    </location>
</feature>
<feature type="transmembrane region" description="Helical" evidence="6">
    <location>
        <begin position="1088"/>
        <end position="1106"/>
    </location>
</feature>
<feature type="transmembrane region" description="Helical" evidence="6">
    <location>
        <begin position="867"/>
        <end position="892"/>
    </location>
</feature>
<keyword evidence="2" id="KW-1003">Cell membrane</keyword>
<feature type="domain" description="Major facilitator superfamily (MFS) profile" evidence="7">
    <location>
        <begin position="524"/>
        <end position="954"/>
    </location>
</feature>
<feature type="transmembrane region" description="Helical" evidence="6">
    <location>
        <begin position="331"/>
        <end position="353"/>
    </location>
</feature>
<feature type="transmembrane region" description="Helical" evidence="6">
    <location>
        <begin position="1236"/>
        <end position="1259"/>
    </location>
</feature>
<keyword evidence="9" id="KW-1185">Reference proteome</keyword>
<dbReference type="InterPro" id="IPR020846">
    <property type="entry name" value="MFS_dom"/>
</dbReference>
<feature type="transmembrane region" description="Helical" evidence="6">
    <location>
        <begin position="1362"/>
        <end position="1386"/>
    </location>
</feature>
<feature type="transmembrane region" description="Helical" evidence="6">
    <location>
        <begin position="1029"/>
        <end position="1049"/>
    </location>
</feature>
<dbReference type="InterPro" id="IPR005829">
    <property type="entry name" value="Sugar_transporter_CS"/>
</dbReference>
<comment type="subcellular location">
    <subcellularLocation>
        <location evidence="1">Cell membrane</location>
        <topology evidence="1">Multi-pass membrane protein</topology>
    </subcellularLocation>
</comment>
<feature type="transmembrane region" description="Helical" evidence="6">
    <location>
        <begin position="401"/>
        <end position="421"/>
    </location>
</feature>
<feature type="transmembrane region" description="Helical" evidence="6">
    <location>
        <begin position="768"/>
        <end position="788"/>
    </location>
</feature>
<keyword evidence="5 6" id="KW-0472">Membrane</keyword>
<dbReference type="PROSITE" id="PS00217">
    <property type="entry name" value="SUGAR_TRANSPORT_2"/>
    <property type="match status" value="3"/>
</dbReference>
<feature type="transmembrane region" description="Helical" evidence="6">
    <location>
        <begin position="833"/>
        <end position="855"/>
    </location>
</feature>
<feature type="transmembrane region" description="Helical" evidence="6">
    <location>
        <begin position="594"/>
        <end position="611"/>
    </location>
</feature>
<feature type="transmembrane region" description="Helical" evidence="6">
    <location>
        <begin position="565"/>
        <end position="587"/>
    </location>
</feature>
<dbReference type="GeneID" id="108040937"/>
<feature type="transmembrane region" description="Helical" evidence="6">
    <location>
        <begin position="1055"/>
        <end position="1076"/>
    </location>
</feature>
<dbReference type="PROSITE" id="PS00216">
    <property type="entry name" value="SUGAR_TRANSPORT_1"/>
    <property type="match status" value="2"/>
</dbReference>
<keyword evidence="3 6" id="KW-0812">Transmembrane</keyword>
<dbReference type="Proteomes" id="UP001652680">
    <property type="component" value="Unassembled WGS sequence"/>
</dbReference>
<evidence type="ECO:0000256" key="4">
    <source>
        <dbReference type="ARBA" id="ARBA00022989"/>
    </source>
</evidence>
<feature type="transmembrane region" description="Helical" evidence="6">
    <location>
        <begin position="996"/>
        <end position="1017"/>
    </location>
</feature>
<evidence type="ECO:0000256" key="1">
    <source>
        <dbReference type="ARBA" id="ARBA00004651"/>
    </source>
</evidence>
<feature type="transmembrane region" description="Helical" evidence="6">
    <location>
        <begin position="56"/>
        <end position="77"/>
    </location>
</feature>
<feature type="transmembrane region" description="Helical" evidence="6">
    <location>
        <begin position="1335"/>
        <end position="1356"/>
    </location>
</feature>
<dbReference type="SUPFAM" id="SSF103473">
    <property type="entry name" value="MFS general substrate transporter"/>
    <property type="match status" value="3"/>
</dbReference>
<keyword evidence="4 6" id="KW-1133">Transmembrane helix</keyword>
<reference evidence="9" key="1">
    <citation type="journal article" date="2021" name="Elife">
        <title>Highly contiguous assemblies of 101 drosophilid genomes.</title>
        <authorList>
            <person name="Kim B.Y."/>
            <person name="Wang J.R."/>
            <person name="Miller D.E."/>
            <person name="Barmina O."/>
            <person name="Delaney E."/>
            <person name="Thompson A."/>
            <person name="Comeault A.A."/>
            <person name="Peede D."/>
            <person name="D'Agostino E.R."/>
            <person name="Pelaez J."/>
            <person name="Aguilar J.M."/>
            <person name="Haji D."/>
            <person name="Matsunaga T."/>
            <person name="Armstrong E.E."/>
            <person name="Zych M."/>
            <person name="Ogawa Y."/>
            <person name="Stamenkovic-Radak M."/>
            <person name="Jelic M."/>
            <person name="Veselinovic M.S."/>
            <person name="Tanaskovic M."/>
            <person name="Eric P."/>
            <person name="Gao J.J."/>
            <person name="Katoh T.K."/>
            <person name="Toda M.J."/>
            <person name="Watabe H."/>
            <person name="Watada M."/>
            <person name="Davis J.S."/>
            <person name="Moyle L.C."/>
            <person name="Manoli G."/>
            <person name="Bertolini E."/>
            <person name="Kostal V."/>
            <person name="Hawley R.S."/>
            <person name="Takahashi A."/>
            <person name="Jones C.D."/>
            <person name="Price D.K."/>
            <person name="Whiteman N."/>
            <person name="Kopp A."/>
            <person name="Matute D.R."/>
            <person name="Petrov D.A."/>
        </authorList>
    </citation>
    <scope>NUCLEOTIDE SEQUENCE [LARGE SCALE GENOMIC DNA]</scope>
</reference>
<feature type="transmembrane region" description="Helical" evidence="6">
    <location>
        <begin position="925"/>
        <end position="943"/>
    </location>
</feature>
<feature type="transmembrane region" description="Helical" evidence="6">
    <location>
        <begin position="12"/>
        <end position="36"/>
    </location>
</feature>
<evidence type="ECO:0000256" key="3">
    <source>
        <dbReference type="ARBA" id="ARBA00022692"/>
    </source>
</evidence>
<dbReference type="InterPro" id="IPR050549">
    <property type="entry name" value="MFS_Trehalose_Transporter"/>
</dbReference>
<feature type="transmembrane region" description="Helical" evidence="6">
    <location>
        <begin position="303"/>
        <end position="324"/>
    </location>
</feature>
<dbReference type="InterPro" id="IPR036259">
    <property type="entry name" value="MFS_trans_sf"/>
</dbReference>
<feature type="transmembrane region" description="Helical" evidence="6">
    <location>
        <begin position="899"/>
        <end position="919"/>
    </location>
</feature>
<dbReference type="EnsemblMetazoa" id="XM_044459399.1">
    <property type="protein sequence ID" value="XP_044315334.1"/>
    <property type="gene ID" value="LOC108040937"/>
</dbReference>